<proteinExistence type="inferred from homology"/>
<dbReference type="SUPFAM" id="SSF143856">
    <property type="entry name" value="DeoB insert domain-like"/>
    <property type="match status" value="1"/>
</dbReference>
<sequence>MARAFLFVLDSFGVGGARDAAKYNDEGANTLGHIAQFCAAGAGNHAGLREGPLKLPNMSSLGLLHIAKMASGEFPAGMPIPERVFGLHGAAGEVSRGKDTPSGHWEIAGTPVMFDWGYFPAEGDAFSEELVTAICEEGRVPGILGNCHASGTDIILKHGVEHIRTGKPICYTSTDSVFQIAAHEKYFGLERLLELSNTVRRLLDPLNIGRVIARPFIGETPSTFERTGNRRDFSVPPPEDTLLDRLIAAERKVLAVGKVGDIFAHRGVSEVIKANGNKALMDRTLEAIDRAGHGDLVFTNFVDFDMLYGHRRDVAGYAAALEEFDRRLPEVHARMKPGDLLIMTADHGCDPTWRGTDHTRERVPVMALGPGIRARDIGIRHTYADIGETIAAHLGIASGKYGRSFL</sequence>
<dbReference type="PIRSF" id="PIRSF001491">
    <property type="entry name" value="Ppentomutase"/>
    <property type="match status" value="1"/>
</dbReference>
<feature type="binding site" evidence="4">
    <location>
        <position position="358"/>
    </location>
    <ligand>
        <name>Mn(2+)</name>
        <dbReference type="ChEBI" id="CHEBI:29035"/>
        <label>2</label>
    </ligand>
</feature>
<dbReference type="RefSeq" id="WP_153352397.1">
    <property type="nucleotide sequence ID" value="NZ_JAYKOO010000003.1"/>
</dbReference>
<dbReference type="Gene3D" id="3.30.70.1250">
    <property type="entry name" value="Phosphopentomutase"/>
    <property type="match status" value="1"/>
</dbReference>
<comment type="catalytic activity">
    <reaction evidence="4">
        <text>2-deoxy-alpha-D-ribose 1-phosphate = 2-deoxy-D-ribose 5-phosphate</text>
        <dbReference type="Rhea" id="RHEA:27658"/>
        <dbReference type="ChEBI" id="CHEBI:57259"/>
        <dbReference type="ChEBI" id="CHEBI:62877"/>
        <dbReference type="EC" id="5.4.2.7"/>
    </reaction>
</comment>
<gene>
    <name evidence="4" type="primary">deoB</name>
    <name evidence="7" type="ORF">GAO09_02140</name>
</gene>
<comment type="cofactor">
    <cofactor evidence="4">
        <name>Mn(2+)</name>
        <dbReference type="ChEBI" id="CHEBI:29035"/>
    </cofactor>
    <text evidence="4">Binds 2 manganese ions.</text>
</comment>
<dbReference type="InterPro" id="IPR024052">
    <property type="entry name" value="Phosphopentomutase_DeoB_cap_sf"/>
</dbReference>
<comment type="catalytic activity">
    <reaction evidence="4">
        <text>alpha-D-ribose 1-phosphate = D-ribose 5-phosphate</text>
        <dbReference type="Rhea" id="RHEA:18793"/>
        <dbReference type="ChEBI" id="CHEBI:57720"/>
        <dbReference type="ChEBI" id="CHEBI:78346"/>
        <dbReference type="EC" id="5.4.2.7"/>
    </reaction>
</comment>
<comment type="subcellular location">
    <subcellularLocation>
        <location evidence="4">Cytoplasm</location>
    </subcellularLocation>
</comment>
<evidence type="ECO:0000259" key="6">
    <source>
        <dbReference type="Pfam" id="PF01676"/>
    </source>
</evidence>
<evidence type="ECO:0000313" key="7">
    <source>
        <dbReference type="EMBL" id="MQY44874.1"/>
    </source>
</evidence>
<dbReference type="SUPFAM" id="SSF53649">
    <property type="entry name" value="Alkaline phosphatase-like"/>
    <property type="match status" value="1"/>
</dbReference>
<dbReference type="InterPro" id="IPR017850">
    <property type="entry name" value="Alkaline_phosphatase_core_sf"/>
</dbReference>
<dbReference type="UniPathway" id="UPA00087">
    <property type="reaction ID" value="UER00173"/>
</dbReference>
<dbReference type="GO" id="GO:0006018">
    <property type="term" value="P:2-deoxyribose 1-phosphate catabolic process"/>
    <property type="evidence" value="ECO:0007669"/>
    <property type="project" value="UniProtKB-UniRule"/>
</dbReference>
<comment type="similarity">
    <text evidence="1 4">Belongs to the phosphopentomutase family.</text>
</comment>
<feature type="binding site" evidence="4">
    <location>
        <position position="310"/>
    </location>
    <ligand>
        <name>Mn(2+)</name>
        <dbReference type="ChEBI" id="CHEBI:29035"/>
        <label>2</label>
    </ligand>
</feature>
<dbReference type="GO" id="GO:0000287">
    <property type="term" value="F:magnesium ion binding"/>
    <property type="evidence" value="ECO:0007669"/>
    <property type="project" value="UniProtKB-UniRule"/>
</dbReference>
<dbReference type="AlphaFoldDB" id="A0A6A8A311"/>
<accession>A0A6A8A311</accession>
<dbReference type="GO" id="GO:0005829">
    <property type="term" value="C:cytosol"/>
    <property type="evidence" value="ECO:0007669"/>
    <property type="project" value="TreeGrafter"/>
</dbReference>
<evidence type="ECO:0000256" key="3">
    <source>
        <dbReference type="ARBA" id="ARBA00023211"/>
    </source>
</evidence>
<feature type="binding site" evidence="4">
    <location>
        <position position="347"/>
    </location>
    <ligand>
        <name>Mn(2+)</name>
        <dbReference type="ChEBI" id="CHEBI:29035"/>
        <label>1</label>
    </ligand>
</feature>
<dbReference type="Gene3D" id="3.40.720.10">
    <property type="entry name" value="Alkaline Phosphatase, subunit A"/>
    <property type="match status" value="1"/>
</dbReference>
<evidence type="ECO:0000256" key="4">
    <source>
        <dbReference type="HAMAP-Rule" id="MF_00740"/>
    </source>
</evidence>
<feature type="domain" description="Metalloenzyme" evidence="6">
    <location>
        <begin position="3"/>
        <end position="396"/>
    </location>
</feature>
<feature type="binding site" evidence="4">
    <location>
        <position position="10"/>
    </location>
    <ligand>
        <name>Mn(2+)</name>
        <dbReference type="ChEBI" id="CHEBI:29035"/>
        <label>1</label>
    </ligand>
</feature>
<dbReference type="GO" id="GO:0008973">
    <property type="term" value="F:phosphopentomutase activity"/>
    <property type="evidence" value="ECO:0007669"/>
    <property type="project" value="UniProtKB-UniRule"/>
</dbReference>
<reference evidence="7 8" key="1">
    <citation type="submission" date="2019-11" db="EMBL/GenBank/DDBJ databases">
        <title>Genome analysis of Rhizobacterium cereale a novel genus and species isolated from maize roots in North Spain.</title>
        <authorList>
            <person name="Menendez E."/>
            <person name="Flores-Felix J.D."/>
            <person name="Ramirez-Bahena M.-H."/>
            <person name="Igual J.M."/>
            <person name="Garcia-Fraile P."/>
            <person name="Peix A."/>
            <person name="Velazquez E."/>
        </authorList>
    </citation>
    <scope>NUCLEOTIDE SEQUENCE [LARGE SCALE GENOMIC DNA]</scope>
    <source>
        <strain evidence="7 8">RZME27</strain>
    </source>
</reference>
<keyword evidence="4 7" id="KW-0413">Isomerase</keyword>
<evidence type="ECO:0000256" key="1">
    <source>
        <dbReference type="ARBA" id="ARBA00010373"/>
    </source>
</evidence>
<dbReference type="GO" id="GO:0030145">
    <property type="term" value="F:manganese ion binding"/>
    <property type="evidence" value="ECO:0007669"/>
    <property type="project" value="UniProtKB-UniRule"/>
</dbReference>
<dbReference type="PANTHER" id="PTHR21110:SF0">
    <property type="entry name" value="PHOSPHOPENTOMUTASE"/>
    <property type="match status" value="1"/>
</dbReference>
<keyword evidence="2 4" id="KW-0479">Metal-binding</keyword>
<comment type="pathway">
    <text evidence="4">Carbohydrate degradation; 2-deoxy-D-ribose 1-phosphate degradation; D-glyceraldehyde 3-phosphate and acetaldehyde from 2-deoxy-alpha-D-ribose 1-phosphate: step 1/2.</text>
</comment>
<evidence type="ECO:0000256" key="2">
    <source>
        <dbReference type="ARBA" id="ARBA00022723"/>
    </source>
</evidence>
<name>A0A6A8A311_9HYPH</name>
<organism evidence="7 8">
    <name type="scientific">Endobacterium cereale</name>
    <dbReference type="NCBI Taxonomy" id="2663029"/>
    <lineage>
        <taxon>Bacteria</taxon>
        <taxon>Pseudomonadati</taxon>
        <taxon>Pseudomonadota</taxon>
        <taxon>Alphaproteobacteria</taxon>
        <taxon>Hyphomicrobiales</taxon>
        <taxon>Rhizobiaceae</taxon>
        <taxon>Endobacterium</taxon>
    </lineage>
</organism>
<keyword evidence="4" id="KW-0963">Cytoplasm</keyword>
<dbReference type="NCBIfam" id="TIGR01696">
    <property type="entry name" value="deoB"/>
    <property type="match status" value="1"/>
</dbReference>
<dbReference type="InterPro" id="IPR010045">
    <property type="entry name" value="DeoB"/>
</dbReference>
<evidence type="ECO:0000313" key="8">
    <source>
        <dbReference type="Proteomes" id="UP000435138"/>
    </source>
</evidence>
<comment type="function">
    <text evidence="4">Isomerase that catalyzes the conversion of deoxy-ribose 1-phosphate (dRib-1-P) and ribose 1-phosphate (Rib-1-P) to deoxy-ribose 5-phosphate (dRib-5-P) and ribose 5-phosphate (Rib-5-P), respectively.</text>
</comment>
<feature type="binding site" evidence="4">
    <location>
        <position position="305"/>
    </location>
    <ligand>
        <name>Mn(2+)</name>
        <dbReference type="ChEBI" id="CHEBI:29035"/>
        <label>2</label>
    </ligand>
</feature>
<dbReference type="CDD" id="cd16009">
    <property type="entry name" value="PPM"/>
    <property type="match status" value="1"/>
</dbReference>
<protein>
    <recommendedName>
        <fullName evidence="4 5">Phosphopentomutase</fullName>
        <ecNumber evidence="4 5">5.4.2.7</ecNumber>
    </recommendedName>
    <alternativeName>
        <fullName evidence="4">Phosphodeoxyribomutase</fullName>
    </alternativeName>
</protein>
<dbReference type="GO" id="GO:0009117">
    <property type="term" value="P:nucleotide metabolic process"/>
    <property type="evidence" value="ECO:0007669"/>
    <property type="project" value="UniProtKB-UniRule"/>
</dbReference>
<evidence type="ECO:0000256" key="5">
    <source>
        <dbReference type="NCBIfam" id="TIGR01696"/>
    </source>
</evidence>
<feature type="binding site" evidence="4">
    <location>
        <position position="346"/>
    </location>
    <ligand>
        <name>Mn(2+)</name>
        <dbReference type="ChEBI" id="CHEBI:29035"/>
        <label>1</label>
    </ligand>
</feature>
<dbReference type="PANTHER" id="PTHR21110">
    <property type="entry name" value="PHOSPHOPENTOMUTASE"/>
    <property type="match status" value="1"/>
</dbReference>
<dbReference type="EC" id="5.4.2.7" evidence="4 5"/>
<comment type="caution">
    <text evidence="7">The sequence shown here is derived from an EMBL/GenBank/DDBJ whole genome shotgun (WGS) entry which is preliminary data.</text>
</comment>
<dbReference type="HAMAP" id="MF_00740">
    <property type="entry name" value="Phosphopentomut"/>
    <property type="match status" value="1"/>
</dbReference>
<keyword evidence="8" id="KW-1185">Reference proteome</keyword>
<dbReference type="Pfam" id="PF01676">
    <property type="entry name" value="Metalloenzyme"/>
    <property type="match status" value="1"/>
</dbReference>
<dbReference type="GO" id="GO:0006015">
    <property type="term" value="P:5-phosphoribose 1-diphosphate biosynthetic process"/>
    <property type="evidence" value="ECO:0007669"/>
    <property type="project" value="UniProtKB-UniPathway"/>
</dbReference>
<dbReference type="EMBL" id="WIXI01000022">
    <property type="protein sequence ID" value="MQY44874.1"/>
    <property type="molecule type" value="Genomic_DNA"/>
</dbReference>
<dbReference type="GO" id="GO:0043094">
    <property type="term" value="P:metabolic compound salvage"/>
    <property type="evidence" value="ECO:0007669"/>
    <property type="project" value="UniProtKB-UniRule"/>
</dbReference>
<keyword evidence="3 4" id="KW-0464">Manganese</keyword>
<dbReference type="NCBIfam" id="NF003766">
    <property type="entry name" value="PRK05362.1"/>
    <property type="match status" value="1"/>
</dbReference>
<dbReference type="InterPro" id="IPR006124">
    <property type="entry name" value="Metalloenzyme"/>
</dbReference>
<dbReference type="Proteomes" id="UP000435138">
    <property type="component" value="Unassembled WGS sequence"/>
</dbReference>